<evidence type="ECO:0000256" key="1">
    <source>
        <dbReference type="SAM" id="MobiDB-lite"/>
    </source>
</evidence>
<gene>
    <name evidence="2" type="ORF">Pflav_031020</name>
</gene>
<dbReference type="Proteomes" id="UP000502508">
    <property type="component" value="Chromosome"/>
</dbReference>
<evidence type="ECO:0000313" key="2">
    <source>
        <dbReference type="EMBL" id="BCB76692.1"/>
    </source>
</evidence>
<reference evidence="2 3" key="1">
    <citation type="submission" date="2020-03" db="EMBL/GenBank/DDBJ databases">
        <title>Whole genome shotgun sequence of Phytohabitans flavus NBRC 107702.</title>
        <authorList>
            <person name="Komaki H."/>
            <person name="Tamura T."/>
        </authorList>
    </citation>
    <scope>NUCLEOTIDE SEQUENCE [LARGE SCALE GENOMIC DNA]</scope>
    <source>
        <strain evidence="2 3">NBRC 107702</strain>
    </source>
</reference>
<evidence type="ECO:0000313" key="3">
    <source>
        <dbReference type="Proteomes" id="UP000502508"/>
    </source>
</evidence>
<feature type="compositionally biased region" description="Polar residues" evidence="1">
    <location>
        <begin position="84"/>
        <end position="94"/>
    </location>
</feature>
<feature type="region of interest" description="Disordered" evidence="1">
    <location>
        <begin position="1"/>
        <end position="58"/>
    </location>
</feature>
<organism evidence="2 3">
    <name type="scientific">Phytohabitans flavus</name>
    <dbReference type="NCBI Taxonomy" id="1076124"/>
    <lineage>
        <taxon>Bacteria</taxon>
        <taxon>Bacillati</taxon>
        <taxon>Actinomycetota</taxon>
        <taxon>Actinomycetes</taxon>
        <taxon>Micromonosporales</taxon>
        <taxon>Micromonosporaceae</taxon>
    </lineage>
</organism>
<proteinExistence type="predicted"/>
<sequence length="110" mass="11044">MHGGGLEAGGTQDPQQCPVPGHDRLPAGVRPPGRVPASGRTAPAAGGAVPAPSTAAAPPAISSFLRPISIMKDSSPVAVRRAANSHTGLSTIRSPTDMRTGYAGNPRAYL</sequence>
<accession>A0A6F8XS67</accession>
<keyword evidence="3" id="KW-1185">Reference proteome</keyword>
<feature type="region of interest" description="Disordered" evidence="1">
    <location>
        <begin position="81"/>
        <end position="110"/>
    </location>
</feature>
<reference evidence="2 3" key="2">
    <citation type="submission" date="2020-03" db="EMBL/GenBank/DDBJ databases">
        <authorList>
            <person name="Ichikawa N."/>
            <person name="Kimura A."/>
            <person name="Kitahashi Y."/>
            <person name="Uohara A."/>
        </authorList>
    </citation>
    <scope>NUCLEOTIDE SEQUENCE [LARGE SCALE GENOMIC DNA]</scope>
    <source>
        <strain evidence="2 3">NBRC 107702</strain>
    </source>
</reference>
<feature type="compositionally biased region" description="Low complexity" evidence="1">
    <location>
        <begin position="41"/>
        <end position="58"/>
    </location>
</feature>
<protein>
    <submittedName>
        <fullName evidence="2">Uncharacterized protein</fullName>
    </submittedName>
</protein>
<dbReference type="KEGG" id="pfla:Pflav_031020"/>
<name>A0A6F8XS67_9ACTN</name>
<dbReference type="EMBL" id="AP022870">
    <property type="protein sequence ID" value="BCB76692.1"/>
    <property type="molecule type" value="Genomic_DNA"/>
</dbReference>
<dbReference type="AlphaFoldDB" id="A0A6F8XS67"/>